<evidence type="ECO:0000256" key="7">
    <source>
        <dbReference type="ARBA" id="ARBA00023326"/>
    </source>
</evidence>
<dbReference type="AlphaFoldDB" id="A0AAN4W4F8"/>
<comment type="function">
    <text evidence="8">Pectinolytic enzyme involved in the degradation of xylogalacturonan (xga), a galacturonan backbone heavily substituted with xylose, and which is one important component of the hairy regions of pectin. Activity requires a galacturonic acid backbone substituted with xylose.</text>
</comment>
<evidence type="ECO:0000256" key="5">
    <source>
        <dbReference type="ARBA" id="ARBA00023277"/>
    </source>
</evidence>
<accession>A0AAN4W4F8</accession>
<dbReference type="InterPro" id="IPR012334">
    <property type="entry name" value="Pectin_lyas_fold"/>
</dbReference>
<dbReference type="GO" id="GO:0000272">
    <property type="term" value="P:polysaccharide catabolic process"/>
    <property type="evidence" value="ECO:0007669"/>
    <property type="project" value="UniProtKB-KW"/>
</dbReference>
<protein>
    <recommendedName>
        <fullName evidence="12">Right handed beta helix domain-containing protein</fullName>
    </recommendedName>
</protein>
<evidence type="ECO:0000313" key="10">
    <source>
        <dbReference type="EMBL" id="GJM64380.1"/>
    </source>
</evidence>
<dbReference type="InterPro" id="IPR000743">
    <property type="entry name" value="Glyco_hydro_28"/>
</dbReference>
<proteinExistence type="inferred from homology"/>
<keyword evidence="7" id="KW-0624">Polysaccharide degradation</keyword>
<dbReference type="GO" id="GO:0004650">
    <property type="term" value="F:polygalacturonase activity"/>
    <property type="evidence" value="ECO:0007669"/>
    <property type="project" value="InterPro"/>
</dbReference>
<reference evidence="10 11" key="1">
    <citation type="submission" date="2021-12" db="EMBL/GenBank/DDBJ databases">
        <title>Genome sequencing of bacteria with rrn-lacking chromosome and rrn-plasmid.</title>
        <authorList>
            <person name="Anda M."/>
            <person name="Iwasaki W."/>
        </authorList>
    </citation>
    <scope>NUCLEOTIDE SEQUENCE [LARGE SCALE GENOMIC DNA]</scope>
    <source>
        <strain evidence="10 11">NBRC 15940</strain>
    </source>
</reference>
<dbReference type="InterPro" id="IPR011050">
    <property type="entry name" value="Pectin_lyase_fold/virulence"/>
</dbReference>
<sequence length="446" mass="49842">MVGFIQNSQRMLHFNNKIGITVILLLLCWACKIKPNLSLYSDHPEILSDYYQVKCDGRQQPVFYGRPAGLLLGEWSGKGKSYTLNFGTPIHSFETIPANVITNPRIDGEDVHFKVEQAANFFIRINNNYVYPLMVSVAAPVQLPMAENVLTFEAGIHDAGVIKLKDNQTLFLKKGAYVHGTVIIEGVENVKICGAGMLVGKNYKEGSQPAGIYLNHSQKVTISGVSLIDSPAAAIVIDSAEKIEIDNVKIIGNREQRMGDDAINIFNSQQITINNIMSNTRNNSVALMNKSGQVNHNITVKNATFWKGDYGNVLEIGYLAENMFLKNCTFENINIAHLDAGAAINISSNANIIEDLYYTNIKIFDSRFMIYNVNLDQQTTIKNVQFKNQQFLGTVPAYSNFKFHNQENANAFSFEGLRYKGKLIKNIREFNSKTTDYSILSHAMVP</sequence>
<evidence type="ECO:0000256" key="6">
    <source>
        <dbReference type="ARBA" id="ARBA00023295"/>
    </source>
</evidence>
<dbReference type="PANTHER" id="PTHR31736:SF9">
    <property type="entry name" value="ENDO-XYLOGALACTURONAN HYDROLASE A-RELATED"/>
    <property type="match status" value="1"/>
</dbReference>
<dbReference type="PANTHER" id="PTHR31736">
    <property type="match status" value="1"/>
</dbReference>
<keyword evidence="2" id="KW-0677">Repeat</keyword>
<dbReference type="SUPFAM" id="SSF51126">
    <property type="entry name" value="Pectin lyase-like"/>
    <property type="match status" value="1"/>
</dbReference>
<comment type="similarity">
    <text evidence="1 9">Belongs to the glycosyl hydrolase 28 family.</text>
</comment>
<keyword evidence="4" id="KW-0325">Glycoprotein</keyword>
<evidence type="ECO:0000256" key="3">
    <source>
        <dbReference type="ARBA" id="ARBA00022801"/>
    </source>
</evidence>
<organism evidence="10 11">
    <name type="scientific">Persicobacter diffluens</name>
    <dbReference type="NCBI Taxonomy" id="981"/>
    <lineage>
        <taxon>Bacteria</taxon>
        <taxon>Pseudomonadati</taxon>
        <taxon>Bacteroidota</taxon>
        <taxon>Cytophagia</taxon>
        <taxon>Cytophagales</taxon>
        <taxon>Persicobacteraceae</taxon>
        <taxon>Persicobacter</taxon>
    </lineage>
</organism>
<keyword evidence="3 9" id="KW-0378">Hydrolase</keyword>
<dbReference type="Pfam" id="PF00295">
    <property type="entry name" value="Glyco_hydro_28"/>
    <property type="match status" value="1"/>
</dbReference>
<name>A0AAN4W4F8_9BACT</name>
<evidence type="ECO:0000256" key="8">
    <source>
        <dbReference type="ARBA" id="ARBA00037278"/>
    </source>
</evidence>
<evidence type="ECO:0000256" key="2">
    <source>
        <dbReference type="ARBA" id="ARBA00022737"/>
    </source>
</evidence>
<keyword evidence="6 9" id="KW-0326">Glycosidase</keyword>
<evidence type="ECO:0000256" key="1">
    <source>
        <dbReference type="ARBA" id="ARBA00008834"/>
    </source>
</evidence>
<dbReference type="EMBL" id="BQKE01000005">
    <property type="protein sequence ID" value="GJM64380.1"/>
    <property type="molecule type" value="Genomic_DNA"/>
</dbReference>
<keyword evidence="5" id="KW-0119">Carbohydrate metabolism</keyword>
<evidence type="ECO:0008006" key="12">
    <source>
        <dbReference type="Google" id="ProtNLM"/>
    </source>
</evidence>
<evidence type="ECO:0000256" key="9">
    <source>
        <dbReference type="RuleBase" id="RU361169"/>
    </source>
</evidence>
<evidence type="ECO:0000256" key="4">
    <source>
        <dbReference type="ARBA" id="ARBA00023180"/>
    </source>
</evidence>
<keyword evidence="11" id="KW-1185">Reference proteome</keyword>
<evidence type="ECO:0000313" key="11">
    <source>
        <dbReference type="Proteomes" id="UP001310022"/>
    </source>
</evidence>
<gene>
    <name evidence="10" type="ORF">PEDI_49320</name>
</gene>
<dbReference type="Gene3D" id="2.160.20.10">
    <property type="entry name" value="Single-stranded right-handed beta-helix, Pectin lyase-like"/>
    <property type="match status" value="1"/>
</dbReference>
<comment type="caution">
    <text evidence="10">The sequence shown here is derived from an EMBL/GenBank/DDBJ whole genome shotgun (WGS) entry which is preliminary data.</text>
</comment>
<dbReference type="Proteomes" id="UP001310022">
    <property type="component" value="Unassembled WGS sequence"/>
</dbReference>